<dbReference type="GO" id="GO:0006952">
    <property type="term" value="P:defense response"/>
    <property type="evidence" value="ECO:0007669"/>
    <property type="project" value="InterPro"/>
</dbReference>
<dbReference type="KEGG" id="smo:SELMODRAFT_430579"/>
<dbReference type="eggNOG" id="ENOG502QRJ2">
    <property type="taxonomic scope" value="Eukaryota"/>
</dbReference>
<dbReference type="InterPro" id="IPR044750">
    <property type="entry name" value="C2_SRC2/BAP"/>
</dbReference>
<dbReference type="HOGENOM" id="CLU_1063188_0_0_1"/>
<keyword evidence="4" id="KW-1185">Reference proteome</keyword>
<dbReference type="InterPro" id="IPR035892">
    <property type="entry name" value="C2_domain_sf"/>
</dbReference>
<feature type="region of interest" description="Disordered" evidence="1">
    <location>
        <begin position="203"/>
        <end position="262"/>
    </location>
</feature>
<dbReference type="PANTHER" id="PTHR32246">
    <property type="entry name" value="INGRESSION PROTEIN FIC1"/>
    <property type="match status" value="1"/>
</dbReference>
<evidence type="ECO:0000256" key="1">
    <source>
        <dbReference type="SAM" id="MobiDB-lite"/>
    </source>
</evidence>
<reference evidence="3 4" key="1">
    <citation type="journal article" date="2011" name="Science">
        <title>The Selaginella genome identifies genetic changes associated with the evolution of vascular plants.</title>
        <authorList>
            <person name="Banks J.A."/>
            <person name="Nishiyama T."/>
            <person name="Hasebe M."/>
            <person name="Bowman J.L."/>
            <person name="Gribskov M."/>
            <person name="dePamphilis C."/>
            <person name="Albert V.A."/>
            <person name="Aono N."/>
            <person name="Aoyama T."/>
            <person name="Ambrose B.A."/>
            <person name="Ashton N.W."/>
            <person name="Axtell M.J."/>
            <person name="Barker E."/>
            <person name="Barker M.S."/>
            <person name="Bennetzen J.L."/>
            <person name="Bonawitz N.D."/>
            <person name="Chapple C."/>
            <person name="Cheng C."/>
            <person name="Correa L.G."/>
            <person name="Dacre M."/>
            <person name="DeBarry J."/>
            <person name="Dreyer I."/>
            <person name="Elias M."/>
            <person name="Engstrom E.M."/>
            <person name="Estelle M."/>
            <person name="Feng L."/>
            <person name="Finet C."/>
            <person name="Floyd S.K."/>
            <person name="Frommer W.B."/>
            <person name="Fujita T."/>
            <person name="Gramzow L."/>
            <person name="Gutensohn M."/>
            <person name="Harholt J."/>
            <person name="Hattori M."/>
            <person name="Heyl A."/>
            <person name="Hirai T."/>
            <person name="Hiwatashi Y."/>
            <person name="Ishikawa M."/>
            <person name="Iwata M."/>
            <person name="Karol K.G."/>
            <person name="Koehler B."/>
            <person name="Kolukisaoglu U."/>
            <person name="Kubo M."/>
            <person name="Kurata T."/>
            <person name="Lalonde S."/>
            <person name="Li K."/>
            <person name="Li Y."/>
            <person name="Litt A."/>
            <person name="Lyons E."/>
            <person name="Manning G."/>
            <person name="Maruyama T."/>
            <person name="Michael T.P."/>
            <person name="Mikami K."/>
            <person name="Miyazaki S."/>
            <person name="Morinaga S."/>
            <person name="Murata T."/>
            <person name="Mueller-Roeber B."/>
            <person name="Nelson D.R."/>
            <person name="Obara M."/>
            <person name="Oguri Y."/>
            <person name="Olmstead R.G."/>
            <person name="Onodera N."/>
            <person name="Petersen B.L."/>
            <person name="Pils B."/>
            <person name="Prigge M."/>
            <person name="Rensing S.A."/>
            <person name="Riano-Pachon D.M."/>
            <person name="Roberts A.W."/>
            <person name="Sato Y."/>
            <person name="Scheller H.V."/>
            <person name="Schulz B."/>
            <person name="Schulz C."/>
            <person name="Shakirov E.V."/>
            <person name="Shibagaki N."/>
            <person name="Shinohara N."/>
            <person name="Shippen D.E."/>
            <person name="Soerensen I."/>
            <person name="Sotooka R."/>
            <person name="Sugimoto N."/>
            <person name="Sugita M."/>
            <person name="Sumikawa N."/>
            <person name="Tanurdzic M."/>
            <person name="Theissen G."/>
            <person name="Ulvskov P."/>
            <person name="Wakazuki S."/>
            <person name="Weng J.K."/>
            <person name="Willats W.W."/>
            <person name="Wipf D."/>
            <person name="Wolf P.G."/>
            <person name="Yang L."/>
            <person name="Zimmer A.D."/>
            <person name="Zhu Q."/>
            <person name="Mitros T."/>
            <person name="Hellsten U."/>
            <person name="Loque D."/>
            <person name="Otillar R."/>
            <person name="Salamov A."/>
            <person name="Schmutz J."/>
            <person name="Shapiro H."/>
            <person name="Lindquist E."/>
            <person name="Lucas S."/>
            <person name="Rokhsar D."/>
            <person name="Grigoriev I.V."/>
        </authorList>
    </citation>
    <scope>NUCLEOTIDE SEQUENCE [LARGE SCALE GENOMIC DNA]</scope>
</reference>
<dbReference type="Gene3D" id="2.60.40.150">
    <property type="entry name" value="C2 domain"/>
    <property type="match status" value="1"/>
</dbReference>
<dbReference type="Gramene" id="EFJ06512">
    <property type="protein sequence ID" value="EFJ06512"/>
    <property type="gene ID" value="SELMODRAFT_430579"/>
</dbReference>
<dbReference type="OMA" id="NTHHTSG"/>
<gene>
    <name evidence="3" type="ORF">SELMODRAFT_430579</name>
</gene>
<dbReference type="PANTHER" id="PTHR32246:SF143">
    <property type="entry name" value="CALCIUM-DEPENDENT LIPID-BINDING (CALB DOMAIN) FAMILY PROTEIN"/>
    <property type="match status" value="1"/>
</dbReference>
<dbReference type="PROSITE" id="PS50004">
    <property type="entry name" value="C2"/>
    <property type="match status" value="1"/>
</dbReference>
<evidence type="ECO:0000259" key="2">
    <source>
        <dbReference type="PROSITE" id="PS50004"/>
    </source>
</evidence>
<dbReference type="STRING" id="88036.D8T9U9"/>
<protein>
    <recommendedName>
        <fullName evidence="2">C2 domain-containing protein</fullName>
    </recommendedName>
</protein>
<dbReference type="SUPFAM" id="SSF49562">
    <property type="entry name" value="C2 domain (Calcium/lipid-binding domain, CaLB)"/>
    <property type="match status" value="1"/>
</dbReference>
<name>D8T9U9_SELML</name>
<dbReference type="Pfam" id="PF00168">
    <property type="entry name" value="C2"/>
    <property type="match status" value="1"/>
</dbReference>
<organism evidence="4">
    <name type="scientific">Selaginella moellendorffii</name>
    <name type="common">Spikemoss</name>
    <dbReference type="NCBI Taxonomy" id="88036"/>
    <lineage>
        <taxon>Eukaryota</taxon>
        <taxon>Viridiplantae</taxon>
        <taxon>Streptophyta</taxon>
        <taxon>Embryophyta</taxon>
        <taxon>Tracheophyta</taxon>
        <taxon>Lycopodiopsida</taxon>
        <taxon>Selaginellales</taxon>
        <taxon>Selaginellaceae</taxon>
        <taxon>Selaginella</taxon>
    </lineage>
</organism>
<accession>D8T9U9</accession>
<dbReference type="FunCoup" id="D8T9U9">
    <property type="interactions" value="218"/>
</dbReference>
<dbReference type="EMBL" id="GL377699">
    <property type="protein sequence ID" value="EFJ06512.1"/>
    <property type="molecule type" value="Genomic_DNA"/>
</dbReference>
<dbReference type="SMART" id="SM00239">
    <property type="entry name" value="C2"/>
    <property type="match status" value="1"/>
</dbReference>
<dbReference type="OrthoDB" id="270970at2759"/>
<sequence length="262" mass="28639">MKLIAKSSSSLSISSSKDRVSPGKEKQQKSNNRKSKQPRTRALEFCIISAQDLKSATKFGRMRSYAVASIYPDRKVSTRIDCEGGTNPTWDAKLVLEVDERVLVGDEDDTHTQLTIDIFSRGSLRDKLVGTVRILVCDAVRGERNMRSIVNRFPVASYLVFRPGGCPQGILNVCIPPGGRFPERFDSISFKRGEDLRVMASSLKPEEILSPPPDHTEEIVAPSPDHTSSSSSTSTSMAESSSCSTSTTAASSSSSLEEEHHV</sequence>
<dbReference type="InParanoid" id="D8T9U9"/>
<dbReference type="CDD" id="cd04051">
    <property type="entry name" value="C2_SRC2_like"/>
    <property type="match status" value="1"/>
</dbReference>
<feature type="compositionally biased region" description="Low complexity" evidence="1">
    <location>
        <begin position="227"/>
        <end position="255"/>
    </location>
</feature>
<feature type="region of interest" description="Disordered" evidence="1">
    <location>
        <begin position="1"/>
        <end position="38"/>
    </location>
</feature>
<dbReference type="AlphaFoldDB" id="D8T9U9"/>
<proteinExistence type="predicted"/>
<evidence type="ECO:0000313" key="4">
    <source>
        <dbReference type="Proteomes" id="UP000001514"/>
    </source>
</evidence>
<dbReference type="Proteomes" id="UP000001514">
    <property type="component" value="Unassembled WGS sequence"/>
</dbReference>
<feature type="domain" description="C2" evidence="2">
    <location>
        <begin position="21"/>
        <end position="149"/>
    </location>
</feature>
<evidence type="ECO:0000313" key="3">
    <source>
        <dbReference type="EMBL" id="EFJ06512.1"/>
    </source>
</evidence>
<feature type="compositionally biased region" description="Basic and acidic residues" evidence="1">
    <location>
        <begin position="16"/>
        <end position="28"/>
    </location>
</feature>
<dbReference type="InterPro" id="IPR000008">
    <property type="entry name" value="C2_dom"/>
</dbReference>